<dbReference type="SUPFAM" id="SSF52317">
    <property type="entry name" value="Class I glutamine amidotransferase-like"/>
    <property type="match status" value="1"/>
</dbReference>
<reference evidence="2 3" key="1">
    <citation type="submission" date="2015-07" db="EMBL/GenBank/DDBJ databases">
        <authorList>
            <person name="Kim K.M."/>
        </authorList>
    </citation>
    <scope>NUCLEOTIDE SEQUENCE [LARGE SCALE GENOMIC DNA]</scope>
    <source>
        <strain evidence="2 3">KCTC 12363</strain>
    </source>
</reference>
<sequence>MGRRKIYPSIQFIKMITNSKKLFFTIIIALFQFNNAFSQNSVGKDIDPFQPFKIVEDGSWCWFQDERALLIDNKVVFTGVTSKGYNTVSEWNLDDYSSKTTVLTEGSLPADDHNVGSLMLRPDGKLLTVYAGHTIDEFVRYRTTTNPYDISKWTEEAAFAANGKVCYSNTYYLEDADLTYNFFRGNGNNPHYMVSKDYGDSWTFGGRLFEFPGRSYLRYASDGKTRIHFITTDGHPRHMNNNIYHGYVENGNAYRSDGTLVGPLSTTENSKFKPSDFTMVFDGDIDTREDIGWTSDIQLDENGQPYFVFSVTKDPITRGERFNVEKGGFDHRYHYARWANGEWIEDEIAYAGSRLYPSENEYTGLISLNPKDKNILYFSGDVHPVTGDPLLVDGERRYEIFRGERLNEESPWKFTPVTFNSKEDNIRPIVLADDNKEVVMWLTGRYTTYKDYQLKVYGKVIKKKRIVKEEEKNKKITFLISKDPDNYEADLTIPYFAMKLSKESGFETNVILGEGERNAFKLPGLETIVDTDLLVFFLRRVALSSDQMQLIKNHIAAGKPVLGIRTANHAFSVKDGKIPSGYEDWWEFVPEVIGHENMGYGAAKEATQVITEQKAGKKLLKGIPEGKWISQGNLYLMGNSLDSKAKLILSGESDGKTMPIAYTRKSGKSKVFYTSLGFPTDFTHPNFTQLLKNAIDWTLNIK</sequence>
<proteinExistence type="predicted"/>
<dbReference type="Pfam" id="PF06283">
    <property type="entry name" value="ThuA"/>
    <property type="match status" value="1"/>
</dbReference>
<dbReference type="InterPro" id="IPR029062">
    <property type="entry name" value="Class_I_gatase-like"/>
</dbReference>
<dbReference type="Proteomes" id="UP000036520">
    <property type="component" value="Chromosome"/>
</dbReference>
<dbReference type="Gene3D" id="3.40.50.880">
    <property type="match status" value="1"/>
</dbReference>
<dbReference type="KEGG" id="camu:CA2015_3196"/>
<accession>A0A0H4PI79</accession>
<evidence type="ECO:0000313" key="3">
    <source>
        <dbReference type="Proteomes" id="UP000036520"/>
    </source>
</evidence>
<gene>
    <name evidence="2" type="ORF">CA2015_3196</name>
</gene>
<keyword evidence="3" id="KW-1185">Reference proteome</keyword>
<evidence type="ECO:0000259" key="1">
    <source>
        <dbReference type="Pfam" id="PF06283"/>
    </source>
</evidence>
<dbReference type="STRING" id="320787.CA2015_3196"/>
<organism evidence="2 3">
    <name type="scientific">Cyclobacterium amurskyense</name>
    <dbReference type="NCBI Taxonomy" id="320787"/>
    <lineage>
        <taxon>Bacteria</taxon>
        <taxon>Pseudomonadati</taxon>
        <taxon>Bacteroidota</taxon>
        <taxon>Cytophagia</taxon>
        <taxon>Cytophagales</taxon>
        <taxon>Cyclobacteriaceae</taxon>
        <taxon>Cyclobacterium</taxon>
    </lineage>
</organism>
<dbReference type="EMBL" id="CP012040">
    <property type="protein sequence ID" value="AKP52593.1"/>
    <property type="molecule type" value="Genomic_DNA"/>
</dbReference>
<dbReference type="Pfam" id="PF15892">
    <property type="entry name" value="BNR_4"/>
    <property type="match status" value="1"/>
</dbReference>
<feature type="domain" description="ThuA-like" evidence="1">
    <location>
        <begin position="499"/>
        <end position="698"/>
    </location>
</feature>
<name>A0A0H4PI79_9BACT</name>
<dbReference type="InterPro" id="IPR029010">
    <property type="entry name" value="ThuA-like"/>
</dbReference>
<dbReference type="AlphaFoldDB" id="A0A0H4PI79"/>
<protein>
    <recommendedName>
        <fullName evidence="1">ThuA-like domain-containing protein</fullName>
    </recommendedName>
</protein>
<evidence type="ECO:0000313" key="2">
    <source>
        <dbReference type="EMBL" id="AKP52593.1"/>
    </source>
</evidence>
<dbReference type="PATRIC" id="fig|320787.5.peg.3489"/>